<feature type="region of interest" description="Disordered" evidence="1">
    <location>
        <begin position="59"/>
        <end position="88"/>
    </location>
</feature>
<proteinExistence type="predicted"/>
<evidence type="ECO:0000313" key="2">
    <source>
        <dbReference type="EMBL" id="GAA1396442.1"/>
    </source>
</evidence>
<evidence type="ECO:0000256" key="1">
    <source>
        <dbReference type="SAM" id="MobiDB-lite"/>
    </source>
</evidence>
<name>A0ABN1Y2U0_9ACTN</name>
<dbReference type="Proteomes" id="UP001499863">
    <property type="component" value="Unassembled WGS sequence"/>
</dbReference>
<evidence type="ECO:0000313" key="3">
    <source>
        <dbReference type="Proteomes" id="UP001499863"/>
    </source>
</evidence>
<accession>A0ABN1Y2U0</accession>
<organism evidence="2 3">
    <name type="scientific">Kitasatospora putterlickiae</name>
    <dbReference type="NCBI Taxonomy" id="221725"/>
    <lineage>
        <taxon>Bacteria</taxon>
        <taxon>Bacillati</taxon>
        <taxon>Actinomycetota</taxon>
        <taxon>Actinomycetes</taxon>
        <taxon>Kitasatosporales</taxon>
        <taxon>Streptomycetaceae</taxon>
        <taxon>Kitasatospora</taxon>
    </lineage>
</organism>
<reference evidence="2 3" key="1">
    <citation type="journal article" date="2019" name="Int. J. Syst. Evol. Microbiol.">
        <title>The Global Catalogue of Microorganisms (GCM) 10K type strain sequencing project: providing services to taxonomists for standard genome sequencing and annotation.</title>
        <authorList>
            <consortium name="The Broad Institute Genomics Platform"/>
            <consortium name="The Broad Institute Genome Sequencing Center for Infectious Disease"/>
            <person name="Wu L."/>
            <person name="Ma J."/>
        </authorList>
    </citation>
    <scope>NUCLEOTIDE SEQUENCE [LARGE SCALE GENOMIC DNA]</scope>
    <source>
        <strain evidence="2 3">JCM 12393</strain>
    </source>
</reference>
<gene>
    <name evidence="2" type="ORF">GCM10009639_32610</name>
</gene>
<comment type="caution">
    <text evidence="2">The sequence shown here is derived from an EMBL/GenBank/DDBJ whole genome shotgun (WGS) entry which is preliminary data.</text>
</comment>
<protein>
    <submittedName>
        <fullName evidence="2">Uncharacterized protein</fullName>
    </submittedName>
</protein>
<keyword evidence="3" id="KW-1185">Reference proteome</keyword>
<dbReference type="EMBL" id="BAAAKJ010000177">
    <property type="protein sequence ID" value="GAA1396442.1"/>
    <property type="molecule type" value="Genomic_DNA"/>
</dbReference>
<sequence length="88" mass="9031">MITMNWARAMSPSAVQRRGEGAAGGAAGAADAAVVSDMTTFSYTGWGYVFEVRGNIPPGGMRSQGWSRRTQGPDGPGPTGRAAAKVEA</sequence>